<organism evidence="2 3">
    <name type="scientific">Halobacillus amylolyticus</name>
    <dbReference type="NCBI Taxonomy" id="2932259"/>
    <lineage>
        <taxon>Bacteria</taxon>
        <taxon>Bacillati</taxon>
        <taxon>Bacillota</taxon>
        <taxon>Bacilli</taxon>
        <taxon>Bacillales</taxon>
        <taxon>Bacillaceae</taxon>
        <taxon>Halobacillus</taxon>
    </lineage>
</organism>
<reference evidence="2" key="1">
    <citation type="submission" date="2022-04" db="EMBL/GenBank/DDBJ databases">
        <title>Halobacillus sp. isolated from saltern.</title>
        <authorList>
            <person name="Won M."/>
            <person name="Lee C.-M."/>
            <person name="Woen H.-Y."/>
            <person name="Kwon S.-W."/>
        </authorList>
    </citation>
    <scope>NUCLEOTIDE SEQUENCE</scope>
    <source>
        <strain evidence="2">SSHM10-5</strain>
    </source>
</reference>
<proteinExistence type="predicted"/>
<dbReference type="Gene3D" id="3.10.450.50">
    <property type="match status" value="1"/>
</dbReference>
<accession>A0ABY4HC80</accession>
<feature type="domain" description="DUF4440" evidence="1">
    <location>
        <begin position="10"/>
        <end position="121"/>
    </location>
</feature>
<dbReference type="Proteomes" id="UP000830326">
    <property type="component" value="Chromosome"/>
</dbReference>
<gene>
    <name evidence="2" type="ORF">MUO15_15615</name>
</gene>
<dbReference type="EMBL" id="CP095075">
    <property type="protein sequence ID" value="UOR11015.1"/>
    <property type="molecule type" value="Genomic_DNA"/>
</dbReference>
<evidence type="ECO:0000313" key="2">
    <source>
        <dbReference type="EMBL" id="UOR11015.1"/>
    </source>
</evidence>
<keyword evidence="3" id="KW-1185">Reference proteome</keyword>
<name>A0ABY4HC80_9BACI</name>
<dbReference type="SUPFAM" id="SSF54427">
    <property type="entry name" value="NTF2-like"/>
    <property type="match status" value="1"/>
</dbReference>
<dbReference type="Pfam" id="PF14534">
    <property type="entry name" value="DUF4440"/>
    <property type="match status" value="1"/>
</dbReference>
<sequence>MDHSRIKEEVTALYKKLIEAWNHRNAKAMATLYTETGEQIGFDGSLMEGPEEMVSELSEVFGQHPTPPFVSKVKDVRILGEESAVLRAIVGMVPPGQTELNPELNAHQTLTAVKRDQEWKVELFQNTPAQYHGRPDLVEAMTEELKNTPDK</sequence>
<protein>
    <submittedName>
        <fullName evidence="2">SgcJ/EcaC family oxidoreductase</fullName>
    </submittedName>
</protein>
<dbReference type="InterPro" id="IPR011944">
    <property type="entry name" value="Steroid_delta5-4_isomerase"/>
</dbReference>
<dbReference type="NCBIfam" id="TIGR02246">
    <property type="entry name" value="SgcJ/EcaC family oxidoreductase"/>
    <property type="match status" value="1"/>
</dbReference>
<evidence type="ECO:0000259" key="1">
    <source>
        <dbReference type="Pfam" id="PF14534"/>
    </source>
</evidence>
<dbReference type="InterPro" id="IPR032710">
    <property type="entry name" value="NTF2-like_dom_sf"/>
</dbReference>
<evidence type="ECO:0000313" key="3">
    <source>
        <dbReference type="Proteomes" id="UP000830326"/>
    </source>
</evidence>
<dbReference type="RefSeq" id="WP_245030573.1">
    <property type="nucleotide sequence ID" value="NZ_CP095075.1"/>
</dbReference>
<dbReference type="InterPro" id="IPR027843">
    <property type="entry name" value="DUF4440"/>
</dbReference>